<dbReference type="Proteomes" id="UP001203852">
    <property type="component" value="Unassembled WGS sequence"/>
</dbReference>
<dbReference type="FunFam" id="3.20.20.70:FF:000114">
    <property type="entry name" value="Decarboxylase,orotidine phosphate"/>
    <property type="match status" value="1"/>
</dbReference>
<dbReference type="EMBL" id="MU404351">
    <property type="protein sequence ID" value="KAI1616448.1"/>
    <property type="molecule type" value="Genomic_DNA"/>
</dbReference>
<dbReference type="SMART" id="SM00934">
    <property type="entry name" value="OMPdecase"/>
    <property type="match status" value="1"/>
</dbReference>
<dbReference type="PANTHER" id="PTHR32119:SF2">
    <property type="entry name" value="OROTIDINE 5'-PHOSPHATE DECARBOXYLASE"/>
    <property type="match status" value="1"/>
</dbReference>
<feature type="binding site" evidence="9">
    <location>
        <position position="63"/>
    </location>
    <ligand>
        <name>substrate</name>
    </ligand>
</feature>
<reference evidence="12" key="1">
    <citation type="journal article" date="2022" name="bioRxiv">
        <title>Deciphering the potential niche of two novel black yeast fungi from a biological soil crust based on their genomes, phenotypes, and melanin regulation.</title>
        <authorList>
            <consortium name="DOE Joint Genome Institute"/>
            <person name="Carr E.C."/>
            <person name="Barton Q."/>
            <person name="Grambo S."/>
            <person name="Sullivan M."/>
            <person name="Renfro C.M."/>
            <person name="Kuo A."/>
            <person name="Pangilinan J."/>
            <person name="Lipzen A."/>
            <person name="Keymanesh K."/>
            <person name="Savage E."/>
            <person name="Barry K."/>
            <person name="Grigoriev I.V."/>
            <person name="Riekhof W.R."/>
            <person name="Harris S.S."/>
        </authorList>
    </citation>
    <scope>NUCLEOTIDE SEQUENCE</scope>
    <source>
        <strain evidence="12">JF 03-4F</strain>
    </source>
</reference>
<sequence length="283" mass="31076">MVDRHRLSFHSRANLPGTSPFQAQLCSLIEKKQSALCLAADVDTSAELLQVAEELGDVIVILKTHADAVEDWSKETADALLEISKRKDFLIFEDRKFADIGSTVQKQYIAGPFKIATWAHLTTVHIFPGPAIVRALEEAANKLRNAEMETTNGPSMERGILLLAQMSSEGSLVTGECTSSCIEAARKHPDFVTGLIGQSNLRGPQDNFLIMTPGVQLPPDGQIDDSKMGDGLGQQYRTPRKVVLEEGCDIIIVGRGILSAQDRVQQAEKYRLSAWTAYQERIA</sequence>
<evidence type="ECO:0000256" key="1">
    <source>
        <dbReference type="ARBA" id="ARBA00004861"/>
    </source>
</evidence>
<protein>
    <recommendedName>
        <fullName evidence="4 10">Orotidine 5'-phosphate decarboxylase</fullName>
        <ecNumber evidence="3 10">4.1.1.23</ecNumber>
    </recommendedName>
</protein>
<evidence type="ECO:0000256" key="5">
    <source>
        <dbReference type="ARBA" id="ARBA00022793"/>
    </source>
</evidence>
<evidence type="ECO:0000256" key="6">
    <source>
        <dbReference type="ARBA" id="ARBA00022975"/>
    </source>
</evidence>
<dbReference type="InterPro" id="IPR011060">
    <property type="entry name" value="RibuloseP-bd_barrel"/>
</dbReference>
<evidence type="ECO:0000256" key="3">
    <source>
        <dbReference type="ARBA" id="ARBA00012321"/>
    </source>
</evidence>
<dbReference type="InterPro" id="IPR001754">
    <property type="entry name" value="OMPdeCOase_dom"/>
</dbReference>
<feature type="binding site" evidence="9">
    <location>
        <position position="254"/>
    </location>
    <ligand>
        <name>substrate</name>
    </ligand>
</feature>
<gene>
    <name evidence="12" type="ORF">EDD36DRAFT_135754</name>
</gene>
<dbReference type="InterPro" id="IPR018089">
    <property type="entry name" value="OMPdecase_AS"/>
</dbReference>
<evidence type="ECO:0000256" key="10">
    <source>
        <dbReference type="RuleBase" id="RU000512"/>
    </source>
</evidence>
<evidence type="ECO:0000313" key="13">
    <source>
        <dbReference type="Proteomes" id="UP001203852"/>
    </source>
</evidence>
<keyword evidence="5 10" id="KW-0210">Decarboxylase</keyword>
<evidence type="ECO:0000256" key="2">
    <source>
        <dbReference type="ARBA" id="ARBA00011018"/>
    </source>
</evidence>
<feature type="active site" description="For OMPdecase activity" evidence="8">
    <location>
        <position position="96"/>
    </location>
</feature>
<keyword evidence="13" id="KW-1185">Reference proteome</keyword>
<dbReference type="InterPro" id="IPR014732">
    <property type="entry name" value="OMPdecase"/>
</dbReference>
<comment type="similarity">
    <text evidence="2 10">Belongs to the OMP decarboxylase family.</text>
</comment>
<feature type="domain" description="Orotidine 5'-phosphate decarboxylase" evidence="11">
    <location>
        <begin position="35"/>
        <end position="270"/>
    </location>
</feature>
<name>A0AAN6IGB0_9EURO</name>
<feature type="active site" description="For OMPdecase activity" evidence="8">
    <location>
        <position position="94"/>
    </location>
</feature>
<evidence type="ECO:0000256" key="8">
    <source>
        <dbReference type="PIRSR" id="PIRSR614732-1"/>
    </source>
</evidence>
<proteinExistence type="inferred from homology"/>
<evidence type="ECO:0000256" key="9">
    <source>
        <dbReference type="PIRSR" id="PIRSR614732-2"/>
    </source>
</evidence>
<dbReference type="GO" id="GO:0005829">
    <property type="term" value="C:cytosol"/>
    <property type="evidence" value="ECO:0007669"/>
    <property type="project" value="TreeGrafter"/>
</dbReference>
<accession>A0AAN6IGB0</accession>
<feature type="binding site" evidence="9">
    <location>
        <position position="255"/>
    </location>
    <ligand>
        <name>substrate</name>
    </ligand>
</feature>
<dbReference type="AlphaFoldDB" id="A0AAN6IGB0"/>
<dbReference type="SUPFAM" id="SSF51366">
    <property type="entry name" value="Ribulose-phoshate binding barrel"/>
    <property type="match status" value="1"/>
</dbReference>
<keyword evidence="7 10" id="KW-0456">Lyase</keyword>
<evidence type="ECO:0000313" key="12">
    <source>
        <dbReference type="EMBL" id="KAI1616448.1"/>
    </source>
</evidence>
<keyword evidence="6 10" id="KW-0665">Pyrimidine biosynthesis</keyword>
<dbReference type="GO" id="GO:0004590">
    <property type="term" value="F:orotidine-5'-phosphate decarboxylase activity"/>
    <property type="evidence" value="ECO:0007669"/>
    <property type="project" value="UniProtKB-EC"/>
</dbReference>
<dbReference type="Pfam" id="PF00215">
    <property type="entry name" value="OMPdecase"/>
    <property type="match status" value="1"/>
</dbReference>
<dbReference type="CDD" id="cd04725">
    <property type="entry name" value="OMP_decarboxylase_like"/>
    <property type="match status" value="1"/>
</dbReference>
<feature type="active site" description="For OMPdecase activity" evidence="8">
    <location>
        <position position="99"/>
    </location>
</feature>
<dbReference type="Gene3D" id="3.20.20.70">
    <property type="entry name" value="Aldolase class I"/>
    <property type="match status" value="1"/>
</dbReference>
<dbReference type="InterPro" id="IPR013785">
    <property type="entry name" value="Aldolase_TIM"/>
</dbReference>
<dbReference type="EC" id="4.1.1.23" evidence="3 10"/>
<dbReference type="PANTHER" id="PTHR32119">
    <property type="entry name" value="OROTIDINE 5'-PHOSPHATE DECARBOXYLASE"/>
    <property type="match status" value="1"/>
</dbReference>
<dbReference type="PROSITE" id="PS00156">
    <property type="entry name" value="OMPDECASE"/>
    <property type="match status" value="1"/>
</dbReference>
<feature type="binding site" evidence="9">
    <location>
        <position position="234"/>
    </location>
    <ligand>
        <name>substrate</name>
    </ligand>
</feature>
<feature type="binding site" evidence="9">
    <location>
        <position position="167"/>
    </location>
    <ligand>
        <name>substrate</name>
    </ligand>
</feature>
<comment type="caution">
    <text evidence="12">The sequence shown here is derived from an EMBL/GenBank/DDBJ whole genome shotgun (WGS) entry which is preliminary data.</text>
</comment>
<organism evidence="12 13">
    <name type="scientific">Exophiala viscosa</name>
    <dbReference type="NCBI Taxonomy" id="2486360"/>
    <lineage>
        <taxon>Eukaryota</taxon>
        <taxon>Fungi</taxon>
        <taxon>Dikarya</taxon>
        <taxon>Ascomycota</taxon>
        <taxon>Pezizomycotina</taxon>
        <taxon>Eurotiomycetes</taxon>
        <taxon>Chaetothyriomycetidae</taxon>
        <taxon>Chaetothyriales</taxon>
        <taxon>Herpotrichiellaceae</taxon>
        <taxon>Exophiala</taxon>
    </lineage>
</organism>
<dbReference type="NCBIfam" id="TIGR01740">
    <property type="entry name" value="pyrF"/>
    <property type="match status" value="1"/>
</dbReference>
<feature type="binding site" evidence="9">
    <location>
        <position position="41"/>
    </location>
    <ligand>
        <name>substrate</name>
    </ligand>
</feature>
<comment type="pathway">
    <text evidence="1 10">Pyrimidine metabolism; UMP biosynthesis via de novo pathway; UMP from orotate: step 2/2.</text>
</comment>
<dbReference type="GO" id="GO:0006207">
    <property type="term" value="P:'de novo' pyrimidine nucleobase biosynthetic process"/>
    <property type="evidence" value="ECO:0007669"/>
    <property type="project" value="InterPro"/>
</dbReference>
<evidence type="ECO:0000256" key="4">
    <source>
        <dbReference type="ARBA" id="ARBA00021923"/>
    </source>
</evidence>
<dbReference type="GO" id="GO:0044205">
    <property type="term" value="P:'de novo' UMP biosynthetic process"/>
    <property type="evidence" value="ECO:0007669"/>
    <property type="project" value="InterPro"/>
</dbReference>
<comment type="catalytic activity">
    <reaction evidence="10">
        <text>orotidine 5'-phosphate + H(+) = UMP + CO2</text>
        <dbReference type="Rhea" id="RHEA:11596"/>
        <dbReference type="ChEBI" id="CHEBI:15378"/>
        <dbReference type="ChEBI" id="CHEBI:16526"/>
        <dbReference type="ChEBI" id="CHEBI:57538"/>
        <dbReference type="ChEBI" id="CHEBI:57865"/>
        <dbReference type="EC" id="4.1.1.23"/>
    </reaction>
</comment>
<evidence type="ECO:0000259" key="11">
    <source>
        <dbReference type="SMART" id="SM00934"/>
    </source>
</evidence>
<evidence type="ECO:0000256" key="7">
    <source>
        <dbReference type="ARBA" id="ARBA00023239"/>
    </source>
</evidence>